<dbReference type="NCBIfam" id="TIGR02444">
    <property type="entry name" value="TIGR02444 family protein"/>
    <property type="match status" value="1"/>
</dbReference>
<gene>
    <name evidence="1" type="ORF">AV942_19350</name>
</gene>
<accession>A0AAC9AEJ0</accession>
<proteinExistence type="predicted"/>
<dbReference type="RefSeq" id="WP_012520150.1">
    <property type="nucleotide sequence ID" value="NZ_CAKMLI010000001.1"/>
</dbReference>
<reference evidence="1 2" key="1">
    <citation type="submission" date="2015-12" db="EMBL/GenBank/DDBJ databases">
        <title>Intraspecies pangenome expansion in the marine bacterium Alteromonas.</title>
        <authorList>
            <person name="Lopez-Perez M."/>
            <person name="Rodriguez-Valera F."/>
        </authorList>
    </citation>
    <scope>NUCLEOTIDE SEQUENCE [LARGE SCALE GENOMIC DNA]</scope>
    <source>
        <strain evidence="1 2">UM8</strain>
    </source>
</reference>
<dbReference type="EMBL" id="CP013928">
    <property type="protein sequence ID" value="AMJ80286.1"/>
    <property type="molecule type" value="Genomic_DNA"/>
</dbReference>
<organism evidence="1 2">
    <name type="scientific">Alteromonas mediterranea</name>
    <dbReference type="NCBI Taxonomy" id="314275"/>
    <lineage>
        <taxon>Bacteria</taxon>
        <taxon>Pseudomonadati</taxon>
        <taxon>Pseudomonadota</taxon>
        <taxon>Gammaproteobacteria</taxon>
        <taxon>Alteromonadales</taxon>
        <taxon>Alteromonadaceae</taxon>
        <taxon>Alteromonas/Salinimonas group</taxon>
        <taxon>Alteromonas</taxon>
    </lineage>
</organism>
<name>A0AAC9AEJ0_9ALTE</name>
<dbReference type="Proteomes" id="UP000061468">
    <property type="component" value="Chromosome"/>
</dbReference>
<sequence>MQPLNLETSAFWAYSVSRYTKGDMAPLAILLQDNHKVNVNVLLLICWCLENNTIINLPQLKAVIEAAAPTDSTLQAHRAKRKAAHPDNGGDRTVYDALKEEELELERAQQRDIVTSFNGQSVTYLGQAQLSSSNIFNASIAALINAYSLRDNSEARRLVSLVIKQLS</sequence>
<dbReference type="OMA" id="CWCLENN"/>
<evidence type="ECO:0008006" key="3">
    <source>
        <dbReference type="Google" id="ProtNLM"/>
    </source>
</evidence>
<dbReference type="AlphaFoldDB" id="A0AAC9AEJ0"/>
<dbReference type="InterPro" id="IPR012659">
    <property type="entry name" value="CHP02444"/>
</dbReference>
<evidence type="ECO:0000313" key="1">
    <source>
        <dbReference type="EMBL" id="AMJ80286.1"/>
    </source>
</evidence>
<evidence type="ECO:0000313" key="2">
    <source>
        <dbReference type="Proteomes" id="UP000061468"/>
    </source>
</evidence>
<protein>
    <recommendedName>
        <fullName evidence="3">TIGR02444 family protein</fullName>
    </recommendedName>
</protein>
<dbReference type="Pfam" id="PF09523">
    <property type="entry name" value="DUF2390"/>
    <property type="match status" value="1"/>
</dbReference>